<proteinExistence type="predicted"/>
<evidence type="ECO:0000259" key="1">
    <source>
        <dbReference type="Pfam" id="PF26607"/>
    </source>
</evidence>
<sequence length="340" mass="35523">MNGDWLVRGRDGRLCVYLTSGEAVLCRAEHLPGGTWRPARRAGGEQRLHPVLAVGQGADAYAHLVSWRPTVPGESGLVHSTHFRPLLAPLDWVPIGHPDKKGDRTGVPAVAVDAEGRAHVFVRNAGTGLSMVAQKERGGWDPWRDLKGSGVQGPPVAVTGESGRVEAYAATDDTLLHWRQAEPAVPPARDDTARAAARPGTLRALATSAGRTTLFFTDASSGELCAWRPGGAPVPLLHAAGPGRVAAVRCLLAGRDSTVLAQRAASGRVALAAYPTEEEGAGASWTEHGPGLPPDAEVALTLDHADRVTVAALEPATGRLLVARARDDGPGVAPGPWQEA</sequence>
<dbReference type="Proteomes" id="UP000308632">
    <property type="component" value="Unassembled WGS sequence"/>
</dbReference>
<organism evidence="2 3">
    <name type="scientific">Streptomyces galbus</name>
    <dbReference type="NCBI Taxonomy" id="33898"/>
    <lineage>
        <taxon>Bacteria</taxon>
        <taxon>Bacillati</taxon>
        <taxon>Actinomycetota</taxon>
        <taxon>Actinomycetes</taxon>
        <taxon>Kitasatosporales</taxon>
        <taxon>Streptomycetaceae</taxon>
        <taxon>Streptomyces</taxon>
    </lineage>
</organism>
<evidence type="ECO:0000313" key="3">
    <source>
        <dbReference type="Proteomes" id="UP000308632"/>
    </source>
</evidence>
<dbReference type="InterPro" id="IPR058502">
    <property type="entry name" value="PLL-like_beta-prop"/>
</dbReference>
<name>A0A4U5X689_STRGB</name>
<dbReference type="RefSeq" id="WP_137299369.1">
    <property type="nucleotide sequence ID" value="NZ_BMVD01000001.1"/>
</dbReference>
<evidence type="ECO:0000313" key="2">
    <source>
        <dbReference type="EMBL" id="TKT10667.1"/>
    </source>
</evidence>
<accession>A0A4U5X689</accession>
<dbReference type="Pfam" id="PF26607">
    <property type="entry name" value="DUF8189"/>
    <property type="match status" value="1"/>
</dbReference>
<feature type="domain" description="PLL-like beta propeller" evidence="1">
    <location>
        <begin position="102"/>
        <end position="182"/>
    </location>
</feature>
<dbReference type="EMBL" id="SZPR01000008">
    <property type="protein sequence ID" value="TKT10667.1"/>
    <property type="molecule type" value="Genomic_DNA"/>
</dbReference>
<dbReference type="AlphaFoldDB" id="A0A4U5X689"/>
<dbReference type="SUPFAM" id="SSF89372">
    <property type="entry name" value="Fucose-specific lectin"/>
    <property type="match status" value="1"/>
</dbReference>
<comment type="caution">
    <text evidence="2">The sequence shown here is derived from an EMBL/GenBank/DDBJ whole genome shotgun (WGS) entry which is preliminary data.</text>
</comment>
<reference evidence="2 3" key="1">
    <citation type="submission" date="2019-04" db="EMBL/GenBank/DDBJ databases">
        <title>Streptomyces lasaliensis sp.nov., an Actinomycete isolated from soil which produces the polyether antibiotic lasalocid.</title>
        <authorList>
            <person name="Erwin G."/>
            <person name="Haber C."/>
        </authorList>
    </citation>
    <scope>NUCLEOTIDE SEQUENCE [LARGE SCALE GENOMIC DNA]</scope>
    <source>
        <strain evidence="2 3">DSM 40089</strain>
    </source>
</reference>
<gene>
    <name evidence="2" type="ORF">E4U92_07050</name>
</gene>
<protein>
    <recommendedName>
        <fullName evidence="1">PLL-like beta propeller domain-containing protein</fullName>
    </recommendedName>
</protein>